<name>A0A9D6LRR5_9BACT</name>
<evidence type="ECO:0000313" key="3">
    <source>
        <dbReference type="Proteomes" id="UP000808388"/>
    </source>
</evidence>
<reference evidence="2" key="1">
    <citation type="submission" date="2020-07" db="EMBL/GenBank/DDBJ databases">
        <title>Huge and variable diversity of episymbiotic CPR bacteria and DPANN archaea in groundwater ecosystems.</title>
        <authorList>
            <person name="He C.Y."/>
            <person name="Keren R."/>
            <person name="Whittaker M."/>
            <person name="Farag I.F."/>
            <person name="Doudna J."/>
            <person name="Cate J.H.D."/>
            <person name="Banfield J.F."/>
        </authorList>
    </citation>
    <scope>NUCLEOTIDE SEQUENCE</scope>
    <source>
        <strain evidence="2">NC_groundwater_972_Pr1_S-0.2um_49_27</strain>
    </source>
</reference>
<feature type="chain" id="PRO_5038833080" description="Exosortase system-associated protein, TIGR04073 family" evidence="1">
    <location>
        <begin position="25"/>
        <end position="129"/>
    </location>
</feature>
<dbReference type="AlphaFoldDB" id="A0A9D6LRR5"/>
<evidence type="ECO:0000313" key="2">
    <source>
        <dbReference type="EMBL" id="MBI3627522.1"/>
    </source>
</evidence>
<proteinExistence type="predicted"/>
<evidence type="ECO:0008006" key="4">
    <source>
        <dbReference type="Google" id="ProtNLM"/>
    </source>
</evidence>
<feature type="signal peptide" evidence="1">
    <location>
        <begin position="1"/>
        <end position="24"/>
    </location>
</feature>
<dbReference type="EMBL" id="JACQCQ010000009">
    <property type="protein sequence ID" value="MBI3627522.1"/>
    <property type="molecule type" value="Genomic_DNA"/>
</dbReference>
<comment type="caution">
    <text evidence="2">The sequence shown here is derived from an EMBL/GenBank/DDBJ whole genome shotgun (WGS) entry which is preliminary data.</text>
</comment>
<protein>
    <recommendedName>
        <fullName evidence="4">Exosortase system-associated protein, TIGR04073 family</fullName>
    </recommendedName>
</protein>
<accession>A0A9D6LRR5</accession>
<evidence type="ECO:0000256" key="1">
    <source>
        <dbReference type="SAM" id="SignalP"/>
    </source>
</evidence>
<dbReference type="Proteomes" id="UP000808388">
    <property type="component" value="Unassembled WGS sequence"/>
</dbReference>
<keyword evidence="1" id="KW-0732">Signal</keyword>
<sequence length="129" mass="12927">MKALGIIVMAVFALILVAPAPAAAADIKVKVNSNPLMGLWDGVQTVVVGAANVGLAPFKSVGDEVDKRGPVGVATGLGAAVINTPLTAIDSAASIVSTVPTAVSVGFVDPLKPKRLENLADGPVFAFPK</sequence>
<gene>
    <name evidence="2" type="ORF">HY220_02105</name>
</gene>
<organism evidence="2 3">
    <name type="scientific">Candidatus Sungiibacteriota bacterium</name>
    <dbReference type="NCBI Taxonomy" id="2750080"/>
    <lineage>
        <taxon>Bacteria</taxon>
        <taxon>Candidatus Sungiibacteriota</taxon>
    </lineage>
</organism>